<dbReference type="InterPro" id="IPR038081">
    <property type="entry name" value="CalX-like_sf"/>
</dbReference>
<dbReference type="PROSITE" id="PS51854">
    <property type="entry name" value="CSPG"/>
    <property type="match status" value="11"/>
</dbReference>
<sequence>CRNQLTVLVLENKFFLVQVLSRFMVKVNPGVQVLRGRSVSITESDLEIQVDPSSGCKVEVVLDEPVTQWVGKLTPQMFDCRFLKDEVRYVHNGSPLLDEDSVLLRVYRFTDSDMQVETVVLRVKVVDGGSSVAELGSSALVVPRFFGLSNALNSTVLNIRTQDDLACTVRLMSAETKFPTIGRLVNQDNSGLRFRTPGQTVSSPLGRQVEEVCSGNKPCLHHTTEVQFLKTSCQNFLSSGLRYQHLSPPSPDTDYIPIRVELREQALWLPVLIQGAVQNQPPKPGFMASSILEVDQFILTPLSTATLDATDPETPQDRLVFNVTAPPVEGYITHLEDHTRPVGSFTWLDLHDMKVAYQPPNSSQSLRRTLQVEFQALDGFFTSSPSILVHLSIRMSETNAPRVSWNMGLDLLEGQSRPITWEELQVVDKDNINAVHLVAVDGPTHGRLSVRGVKAFMFQVQDLKEGVVVYHHSDSDSTRDHIVFRISDGHHSIRHKFPINILPKDDSPPFLINNVAVEVAEGGAVRLQEFLLLAADMDSSDDLILYQVVSAPRAGRRPLGPGVPVDSFLQRDLIQGQIYYQHSGDETFEDTFDFLLSDSHQPPNLSQTYTVVVHVFPVKDMVPVEAPGTVRSLVVMETEVVHVSPSQLHFTDRENPDSELTYIVTQSCFSPLRPGLMDAGRLFYTDSSGAVKKDPTVPALKSFTQHAVHHRKVAFMPPVEDIGPDPLLVQFVFSVSDPHGGTVSGLVFNITVTPVDNLPPEAFTNLLRVEEGGAAFVTEEHLQVQDRDSPEDELRVEVQKTARHGRLELQGGVLLQGGGFGLSSLPTSRYVHDDSETRQDLVVLKVTDGQNSMDVVLHIQVSAFMCVKVGLRLVQVRSGGSAPRSGAFRWVRAAFRACRSLHRAENTFLCSGAEIGPGPVFDTVTLIISDGEAGVMDDCCHGDAPPPPVPLHGSLPVFDLNITVLPVNNKVPEVTLGESLLLVDEGSRACLCGGVLGASDPDSPPQELTFHLEAPPLHGFLENVLPMPGSEKSGAGIPIESFSLTHLTLGFIRYVQSEHRGVEPTADQMSIRVSDGTFSSAPVPFHIIINPTNDEPPSLLLTNFTVKEGGVKELTPPTLDACDLDVPADLLTFQVERPPSHGRRPMGRVLGSGPLLQAEPLFWVRILPAGVTVLYAHDDSDTLEDGVLLRLSDGVHSVGGGVRVTVLPVNDNAPHLVRNAGLDLDSGQRRLISGAVLEAADLDTPAHQVFYFINSAPRFGKLLLKVTSLSDWTDLEAGQNFTQEQVEMNRVWYHHRTSSVGFRGHDSFRFILSDEDNESPTQSFLISIRTVDPGQIVLQTRPVRLREGQRLVLNTDVLLALDSAGRPEDLVFAVSGPPRHGLVHAARRPGRPLTRFTQLDVAAHRVCYTHTSRPQFVVTNGASSRSGSLLFTIERSDRIPPTLSTNAGLRLRDGSVAAVTPDLLRLSDPDTAASDLTFVITLLPRYGKLLLRGAPLPSPPRFLQTDIDQLDLAYRHEAGGPARPDRFYFLPSDGTNRGYLEFGQLKEEPAVFSIQVEQVDRAAPSLDCLESPSTVTDLGAGRYGIFITSRHLRGSDPDSPAELLEFSIITPPQFGSLENAATGSAISQRFTQRDLDRRSVLYIVPIDVDVTADGFWFRLVDPAGNGLFWSRVQLSASCYRTCETSGTLQIQIQRAGRSADPAYVSIQVSPTPVLRPDWSTASLMRYILLAPGVNVKTWSVFPLDDGLEENHEAFSVTLRNPQNAVMGQRNTAAVEILDPRSGECRGHFCFGL</sequence>
<keyword evidence="1" id="KW-0479">Metal-binding</keyword>
<dbReference type="GO" id="GO:0046872">
    <property type="term" value="F:metal ion binding"/>
    <property type="evidence" value="ECO:0007669"/>
    <property type="project" value="UniProtKB-KW"/>
</dbReference>
<feature type="repeat" description="CSPG" evidence="5">
    <location>
        <begin position="508"/>
        <end position="597"/>
    </location>
</feature>
<keyword evidence="3" id="KW-0677">Repeat</keyword>
<keyword evidence="8" id="KW-1185">Reference proteome</keyword>
<dbReference type="InterPro" id="IPR045658">
    <property type="entry name" value="FRAS1-rel_N"/>
</dbReference>
<name>A0A3P9NDH4_POERE</name>
<feature type="domain" description="FRAS1-related extracellular matrix protein N-terminal" evidence="6">
    <location>
        <begin position="25"/>
        <end position="259"/>
    </location>
</feature>
<dbReference type="Pfam" id="PF16184">
    <property type="entry name" value="Cadherin_3"/>
    <property type="match status" value="10"/>
</dbReference>
<reference evidence="7" key="2">
    <citation type="submission" date="2025-08" db="UniProtKB">
        <authorList>
            <consortium name="Ensembl"/>
        </authorList>
    </citation>
    <scope>IDENTIFICATION</scope>
    <source>
        <strain evidence="7">Guanapo</strain>
    </source>
</reference>
<keyword evidence="4" id="KW-0325">Glycoprotein</keyword>
<reference evidence="7" key="3">
    <citation type="submission" date="2025-09" db="UniProtKB">
        <authorList>
            <consortium name="Ensembl"/>
        </authorList>
    </citation>
    <scope>IDENTIFICATION</scope>
    <source>
        <strain evidence="7">Guanapo</strain>
    </source>
</reference>
<feature type="repeat" description="CSPG" evidence="5">
    <location>
        <begin position="1564"/>
        <end position="1660"/>
    </location>
</feature>
<feature type="repeat" description="CSPG" evidence="5">
    <location>
        <begin position="1095"/>
        <end position="1192"/>
    </location>
</feature>
<dbReference type="Pfam" id="PF19309">
    <property type="entry name" value="Frem_N"/>
    <property type="match status" value="1"/>
</dbReference>
<proteinExistence type="predicted"/>
<feature type="repeat" description="CSPG" evidence="5">
    <location>
        <begin position="1213"/>
        <end position="1313"/>
    </location>
</feature>
<evidence type="ECO:0000256" key="1">
    <source>
        <dbReference type="ARBA" id="ARBA00022723"/>
    </source>
</evidence>
<evidence type="ECO:0000313" key="8">
    <source>
        <dbReference type="Proteomes" id="UP000242638"/>
    </source>
</evidence>
<feature type="repeat" description="CSPG" evidence="5">
    <location>
        <begin position="283"/>
        <end position="375"/>
    </location>
</feature>
<protein>
    <submittedName>
        <fullName evidence="7">Fras1 related extracellular matrix 1b</fullName>
    </submittedName>
</protein>
<feature type="repeat" description="CSPG" evidence="5">
    <location>
        <begin position="971"/>
        <end position="1074"/>
    </location>
</feature>
<reference evidence="8" key="1">
    <citation type="submission" date="2013-11" db="EMBL/GenBank/DDBJ databases">
        <title>The genomic landscape of the Guanapo guppy.</title>
        <authorList>
            <person name="Kuenstner A."/>
            <person name="Dreyer C."/>
        </authorList>
    </citation>
    <scope>NUCLEOTIDE SEQUENCE</scope>
    <source>
        <strain evidence="8">Guanapo</strain>
    </source>
</reference>
<evidence type="ECO:0000256" key="4">
    <source>
        <dbReference type="ARBA" id="ARBA00023180"/>
    </source>
</evidence>
<dbReference type="Gene3D" id="2.60.40.2030">
    <property type="match status" value="1"/>
</dbReference>
<dbReference type="PANTHER" id="PTHR45739">
    <property type="entry name" value="MATRIX PROTEIN, PUTATIVE-RELATED"/>
    <property type="match status" value="1"/>
</dbReference>
<feature type="repeat" description="CSPG" evidence="5">
    <location>
        <begin position="400"/>
        <end position="487"/>
    </location>
</feature>
<accession>A0A3P9NDH4</accession>
<feature type="repeat" description="CSPG" evidence="5">
    <location>
        <begin position="1440"/>
        <end position="1532"/>
    </location>
</feature>
<feature type="repeat" description="CSPG" evidence="5">
    <location>
        <begin position="624"/>
        <end position="736"/>
    </location>
</feature>
<organism evidence="7 8">
    <name type="scientific">Poecilia reticulata</name>
    <name type="common">Guppy</name>
    <name type="synonym">Acanthophacelus reticulatus</name>
    <dbReference type="NCBI Taxonomy" id="8081"/>
    <lineage>
        <taxon>Eukaryota</taxon>
        <taxon>Metazoa</taxon>
        <taxon>Chordata</taxon>
        <taxon>Craniata</taxon>
        <taxon>Vertebrata</taxon>
        <taxon>Euteleostomi</taxon>
        <taxon>Actinopterygii</taxon>
        <taxon>Neopterygii</taxon>
        <taxon>Teleostei</taxon>
        <taxon>Neoteleostei</taxon>
        <taxon>Acanthomorphata</taxon>
        <taxon>Ovalentaria</taxon>
        <taxon>Atherinomorphae</taxon>
        <taxon>Cyprinodontiformes</taxon>
        <taxon>Poeciliidae</taxon>
        <taxon>Poeciliinae</taxon>
        <taxon>Poecilia</taxon>
    </lineage>
</organism>
<dbReference type="GO" id="GO:0009653">
    <property type="term" value="P:anatomical structure morphogenesis"/>
    <property type="evidence" value="ECO:0007669"/>
    <property type="project" value="TreeGrafter"/>
</dbReference>
<feature type="repeat" description="CSPG" evidence="5">
    <location>
        <begin position="758"/>
        <end position="847"/>
    </location>
</feature>
<dbReference type="Bgee" id="ENSPREG00000004840">
    <property type="expression patterns" value="Expressed in caudal fin and 1 other cell type or tissue"/>
</dbReference>
<dbReference type="InterPro" id="IPR051561">
    <property type="entry name" value="FRAS1_ECM"/>
</dbReference>
<dbReference type="GeneTree" id="ENSGT00940000165098"/>
<dbReference type="Proteomes" id="UP000242638">
    <property type="component" value="Unassembled WGS sequence"/>
</dbReference>
<evidence type="ECO:0000313" key="7">
    <source>
        <dbReference type="Ensembl" id="ENSPREP00000007610.1"/>
    </source>
</evidence>
<dbReference type="PANTHER" id="PTHR45739:SF3">
    <property type="entry name" value="FRAS-RELATED EXTRACELLULAR MATRIX PROTEIN 1B PRECURSOR"/>
    <property type="match status" value="1"/>
</dbReference>
<evidence type="ECO:0000256" key="5">
    <source>
        <dbReference type="PROSITE-ProRule" id="PRU01201"/>
    </source>
</evidence>
<dbReference type="InterPro" id="IPR039005">
    <property type="entry name" value="CSPG_rpt"/>
</dbReference>
<evidence type="ECO:0000259" key="6">
    <source>
        <dbReference type="Pfam" id="PF19309"/>
    </source>
</evidence>
<feature type="repeat" description="CSPG" evidence="5">
    <location>
        <begin position="1334"/>
        <end position="1434"/>
    </location>
</feature>
<dbReference type="SUPFAM" id="SSF141072">
    <property type="entry name" value="CalX-like"/>
    <property type="match status" value="1"/>
</dbReference>
<dbReference type="Ensembl" id="ENSPRET00000007702.1">
    <property type="protein sequence ID" value="ENSPREP00000007610.1"/>
    <property type="gene ID" value="ENSPREG00000004840.1"/>
</dbReference>
<keyword evidence="2" id="KW-0732">Signal</keyword>
<evidence type="ECO:0000256" key="3">
    <source>
        <dbReference type="ARBA" id="ARBA00022737"/>
    </source>
</evidence>
<evidence type="ECO:0000256" key="2">
    <source>
        <dbReference type="ARBA" id="ARBA00022729"/>
    </source>
</evidence>